<dbReference type="PANTHER" id="PTHR47019">
    <property type="entry name" value="LIPID II FLIPPASE MURJ"/>
    <property type="match status" value="1"/>
</dbReference>
<feature type="transmembrane region" description="Helical" evidence="8">
    <location>
        <begin position="456"/>
        <end position="476"/>
    </location>
</feature>
<feature type="transmembrane region" description="Helical" evidence="8">
    <location>
        <begin position="59"/>
        <end position="83"/>
    </location>
</feature>
<feature type="transmembrane region" description="Helical" evidence="8">
    <location>
        <begin position="171"/>
        <end position="192"/>
    </location>
</feature>
<keyword evidence="8 9" id="KW-0961">Cell wall biogenesis/degradation</keyword>
<keyword evidence="6 8" id="KW-1133">Transmembrane helix</keyword>
<keyword evidence="4 8" id="KW-0133">Cell shape</keyword>
<dbReference type="CDD" id="cd13123">
    <property type="entry name" value="MATE_MurJ_like"/>
    <property type="match status" value="1"/>
</dbReference>
<dbReference type="InterPro" id="IPR004268">
    <property type="entry name" value="MurJ"/>
</dbReference>
<dbReference type="HAMAP" id="MF_02078">
    <property type="entry name" value="MurJ_MviN"/>
    <property type="match status" value="1"/>
</dbReference>
<evidence type="ECO:0000256" key="5">
    <source>
        <dbReference type="ARBA" id="ARBA00022984"/>
    </source>
</evidence>
<evidence type="ECO:0000256" key="3">
    <source>
        <dbReference type="ARBA" id="ARBA00022692"/>
    </source>
</evidence>
<keyword evidence="5 8" id="KW-0573">Peptidoglycan synthesis</keyword>
<evidence type="ECO:0000256" key="4">
    <source>
        <dbReference type="ARBA" id="ARBA00022960"/>
    </source>
</evidence>
<dbReference type="GO" id="GO:0005886">
    <property type="term" value="C:plasma membrane"/>
    <property type="evidence" value="ECO:0007669"/>
    <property type="project" value="UniProtKB-SubCell"/>
</dbReference>
<feature type="transmembrane region" description="Helical" evidence="8">
    <location>
        <begin position="20"/>
        <end position="39"/>
    </location>
</feature>
<feature type="transmembrane region" description="Helical" evidence="8">
    <location>
        <begin position="326"/>
        <end position="347"/>
    </location>
</feature>
<reference evidence="10 11" key="1">
    <citation type="journal article" date="2016" name="Nat. Commun.">
        <title>Thousands of microbial genomes shed light on interconnected biogeochemical processes in an aquifer system.</title>
        <authorList>
            <person name="Anantharaman K."/>
            <person name="Brown C.T."/>
            <person name="Hug L.A."/>
            <person name="Sharon I."/>
            <person name="Castelle C.J."/>
            <person name="Probst A.J."/>
            <person name="Thomas B.C."/>
            <person name="Singh A."/>
            <person name="Wilkins M.J."/>
            <person name="Karaoz U."/>
            <person name="Brodie E.L."/>
            <person name="Williams K.H."/>
            <person name="Hubbard S.S."/>
            <person name="Banfield J.F."/>
        </authorList>
    </citation>
    <scope>NUCLEOTIDE SEQUENCE [LARGE SCALE GENOMIC DNA]</scope>
</reference>
<evidence type="ECO:0000313" key="10">
    <source>
        <dbReference type="EMBL" id="OGF98839.1"/>
    </source>
</evidence>
<accession>A0A1F5YFB2</accession>
<feature type="transmembrane region" description="Helical" evidence="8">
    <location>
        <begin position="396"/>
        <end position="416"/>
    </location>
</feature>
<keyword evidence="8 9" id="KW-0813">Transport</keyword>
<evidence type="ECO:0000256" key="8">
    <source>
        <dbReference type="HAMAP-Rule" id="MF_02078"/>
    </source>
</evidence>
<dbReference type="GO" id="GO:0015648">
    <property type="term" value="F:lipid-linked peptidoglycan transporter activity"/>
    <property type="evidence" value="ECO:0007669"/>
    <property type="project" value="UniProtKB-UniRule"/>
</dbReference>
<dbReference type="InterPro" id="IPR051050">
    <property type="entry name" value="Lipid_II_flippase_MurJ/MviN"/>
</dbReference>
<evidence type="ECO:0000256" key="9">
    <source>
        <dbReference type="PIRNR" id="PIRNR002869"/>
    </source>
</evidence>
<dbReference type="Proteomes" id="UP000177396">
    <property type="component" value="Unassembled WGS sequence"/>
</dbReference>
<feature type="transmembrane region" description="Helical" evidence="8">
    <location>
        <begin position="95"/>
        <end position="119"/>
    </location>
</feature>
<dbReference type="GO" id="GO:0008360">
    <property type="term" value="P:regulation of cell shape"/>
    <property type="evidence" value="ECO:0007669"/>
    <property type="project" value="UniProtKB-UniRule"/>
</dbReference>
<sequence>MVKLLKKTISLLNRRQDNILSAASVIMTAVAFSRILGLLRDRLLAARFSPEDLGVYYAAFRLPNMVFELLVMGALSTAFIPVFTSYLDTKGKDKAFSLASSVINVGMVFLVIASIPLLIFTKPVSLFLAPGFNPQQISIMVDFTRIMIIAQVFPLLIGNFLTGILQSYHNFIVPSLAPVIYNLGIIFGIIFLTPLIGLYAPVVGVVIGALLFSLIQIPAVLSSGYRHTMSFSLSDPGVRTVGKLMLPRTLGLAVSQIDTTIDLILSTLLGASSVTVFNFAQHLQQLPIGLFGASIAQATLPTLSSSYARKDNVTFKQIFLSSFHQILFLVVPLSFMLIVLRIPVVRLVFGASTLFDWESTVATGKTLAYFSISLFAQSLVHLLARSFYALHDSRTPVIIGAVAVATNTILSIIFVLGWHLPVWSLGLSATIGSFVNMLLLTFFLYRRIDSITAREVFLPALKIFLAASVSAVALYIPIKLLDQLVFDTTRTINLLFLTGISMSLGIFVYLFFAWFLDISQVAVILKLFSYLNRKKAKVTIDTTQEVVNISDTTP</sequence>
<dbReference type="NCBIfam" id="TIGR01695">
    <property type="entry name" value="murJ_mviN"/>
    <property type="match status" value="1"/>
</dbReference>
<comment type="caution">
    <text evidence="10">The sequence shown here is derived from an EMBL/GenBank/DDBJ whole genome shotgun (WGS) entry which is preliminary data.</text>
</comment>
<evidence type="ECO:0000256" key="2">
    <source>
        <dbReference type="ARBA" id="ARBA00022475"/>
    </source>
</evidence>
<feature type="transmembrane region" description="Helical" evidence="8">
    <location>
        <begin position="496"/>
        <end position="525"/>
    </location>
</feature>
<gene>
    <name evidence="8" type="primary">murJ</name>
    <name evidence="10" type="ORF">A2153_05245</name>
</gene>
<feature type="transmembrane region" description="Helical" evidence="8">
    <location>
        <begin position="198"/>
        <end position="221"/>
    </location>
</feature>
<dbReference type="Pfam" id="PF03023">
    <property type="entry name" value="MurJ"/>
    <property type="match status" value="1"/>
</dbReference>
<dbReference type="AlphaFoldDB" id="A0A1F5YFB2"/>
<dbReference type="UniPathway" id="UPA00219"/>
<evidence type="ECO:0000256" key="6">
    <source>
        <dbReference type="ARBA" id="ARBA00022989"/>
    </source>
</evidence>
<keyword evidence="7 8" id="KW-0472">Membrane</keyword>
<feature type="transmembrane region" description="Helical" evidence="8">
    <location>
        <begin position="139"/>
        <end position="164"/>
    </location>
</feature>
<dbReference type="GO" id="GO:0009252">
    <property type="term" value="P:peptidoglycan biosynthetic process"/>
    <property type="evidence" value="ECO:0007669"/>
    <property type="project" value="UniProtKB-UniRule"/>
</dbReference>
<proteinExistence type="inferred from homology"/>
<name>A0A1F5YFB2_9BACT</name>
<evidence type="ECO:0000313" key="11">
    <source>
        <dbReference type="Proteomes" id="UP000177396"/>
    </source>
</evidence>
<dbReference type="PANTHER" id="PTHR47019:SF1">
    <property type="entry name" value="LIPID II FLIPPASE MURJ"/>
    <property type="match status" value="1"/>
</dbReference>
<feature type="transmembrane region" description="Helical" evidence="8">
    <location>
        <begin position="422"/>
        <end position="444"/>
    </location>
</feature>
<comment type="function">
    <text evidence="8 9">Involved in peptidoglycan biosynthesis. Transports lipid-linked peptidoglycan precursors from the inner to the outer leaflet of the cytoplasmic membrane.</text>
</comment>
<protein>
    <recommendedName>
        <fullName evidence="8">Probable lipid II flippase MurJ</fullName>
    </recommendedName>
</protein>
<dbReference type="EMBL" id="MFJB01000082">
    <property type="protein sequence ID" value="OGF98839.1"/>
    <property type="molecule type" value="Genomic_DNA"/>
</dbReference>
<dbReference type="PRINTS" id="PR01806">
    <property type="entry name" value="VIRFACTRMVIN"/>
</dbReference>
<comment type="subcellular location">
    <subcellularLocation>
        <location evidence="1 8">Cell membrane</location>
        <topology evidence="1 8">Multi-pass membrane protein</topology>
    </subcellularLocation>
</comment>
<dbReference type="PIRSF" id="PIRSF002869">
    <property type="entry name" value="MviN"/>
    <property type="match status" value="1"/>
</dbReference>
<feature type="transmembrane region" description="Helical" evidence="8">
    <location>
        <begin position="367"/>
        <end position="384"/>
    </location>
</feature>
<evidence type="ECO:0000256" key="1">
    <source>
        <dbReference type="ARBA" id="ARBA00004651"/>
    </source>
</evidence>
<dbReference type="GO" id="GO:0071555">
    <property type="term" value="P:cell wall organization"/>
    <property type="evidence" value="ECO:0007669"/>
    <property type="project" value="UniProtKB-UniRule"/>
</dbReference>
<keyword evidence="2 8" id="KW-1003">Cell membrane</keyword>
<dbReference type="GO" id="GO:0034204">
    <property type="term" value="P:lipid translocation"/>
    <property type="evidence" value="ECO:0007669"/>
    <property type="project" value="TreeGrafter"/>
</dbReference>
<comment type="similarity">
    <text evidence="8 9">Belongs to the MurJ/MviN family.</text>
</comment>
<comment type="pathway">
    <text evidence="8">Cell wall biogenesis; peptidoglycan biosynthesis.</text>
</comment>
<keyword evidence="3 8" id="KW-0812">Transmembrane</keyword>
<evidence type="ECO:0000256" key="7">
    <source>
        <dbReference type="ARBA" id="ARBA00023136"/>
    </source>
</evidence>
<organism evidence="10 11">
    <name type="scientific">Candidatus Gottesmanbacteria bacterium RBG_16_38_7b</name>
    <dbReference type="NCBI Taxonomy" id="1798372"/>
    <lineage>
        <taxon>Bacteria</taxon>
        <taxon>Candidatus Gottesmaniibacteriota</taxon>
    </lineage>
</organism>